<feature type="transmembrane region" description="Helical" evidence="9">
    <location>
        <begin position="368"/>
        <end position="388"/>
    </location>
</feature>
<keyword evidence="3 8" id="KW-0813">Transport</keyword>
<feature type="transmembrane region" description="Helical" evidence="9">
    <location>
        <begin position="127"/>
        <end position="145"/>
    </location>
</feature>
<keyword evidence="6 9" id="KW-0472">Membrane</keyword>
<reference evidence="11 12" key="1">
    <citation type="submission" date="2018-11" db="EMBL/GenBank/DDBJ databases">
        <title>Genome sequence of Apiotrichum porosum DSM 27194.</title>
        <authorList>
            <person name="Aliyu H."/>
            <person name="Gorte O."/>
            <person name="Ochsenreither K."/>
        </authorList>
    </citation>
    <scope>NUCLEOTIDE SEQUENCE [LARGE SCALE GENOMIC DNA]</scope>
    <source>
        <strain evidence="11 12">DSM 27194</strain>
    </source>
</reference>
<dbReference type="RefSeq" id="XP_028476666.1">
    <property type="nucleotide sequence ID" value="XM_028622773.1"/>
</dbReference>
<accession>A0A427XU91</accession>
<dbReference type="PROSITE" id="PS50850">
    <property type="entry name" value="MFS"/>
    <property type="match status" value="1"/>
</dbReference>
<evidence type="ECO:0000313" key="12">
    <source>
        <dbReference type="Proteomes" id="UP000279236"/>
    </source>
</evidence>
<dbReference type="PANTHER" id="PTHR48022">
    <property type="entry name" value="PLASTIDIC GLUCOSE TRANSPORTER 4"/>
    <property type="match status" value="1"/>
</dbReference>
<evidence type="ECO:0000256" key="9">
    <source>
        <dbReference type="SAM" id="Phobius"/>
    </source>
</evidence>
<proteinExistence type="inferred from homology"/>
<comment type="catalytic activity">
    <reaction evidence="7">
        <text>myo-inositol(out) + H(+)(out) = myo-inositol(in) + H(+)(in)</text>
        <dbReference type="Rhea" id="RHEA:60364"/>
        <dbReference type="ChEBI" id="CHEBI:15378"/>
        <dbReference type="ChEBI" id="CHEBI:17268"/>
    </reaction>
</comment>
<dbReference type="OrthoDB" id="6612291at2759"/>
<evidence type="ECO:0000259" key="10">
    <source>
        <dbReference type="PROSITE" id="PS50850"/>
    </source>
</evidence>
<comment type="caution">
    <text evidence="11">The sequence shown here is derived from an EMBL/GenBank/DDBJ whole genome shotgun (WGS) entry which is preliminary data.</text>
</comment>
<dbReference type="Proteomes" id="UP000279236">
    <property type="component" value="Unassembled WGS sequence"/>
</dbReference>
<dbReference type="InterPro" id="IPR005828">
    <property type="entry name" value="MFS_sugar_transport-like"/>
</dbReference>
<feature type="transmembrane region" description="Helical" evidence="9">
    <location>
        <begin position="185"/>
        <end position="208"/>
    </location>
</feature>
<feature type="transmembrane region" description="Helical" evidence="9">
    <location>
        <begin position="400"/>
        <end position="425"/>
    </location>
</feature>
<comment type="subcellular location">
    <subcellularLocation>
        <location evidence="1">Membrane</location>
        <topology evidence="1">Multi-pass membrane protein</topology>
    </subcellularLocation>
</comment>
<dbReference type="GO" id="GO:0016020">
    <property type="term" value="C:membrane"/>
    <property type="evidence" value="ECO:0007669"/>
    <property type="project" value="UniProtKB-SubCell"/>
</dbReference>
<evidence type="ECO:0000313" key="11">
    <source>
        <dbReference type="EMBL" id="RSH82434.1"/>
    </source>
</evidence>
<evidence type="ECO:0000256" key="1">
    <source>
        <dbReference type="ARBA" id="ARBA00004141"/>
    </source>
</evidence>
<keyword evidence="5 9" id="KW-1133">Transmembrane helix</keyword>
<evidence type="ECO:0000256" key="2">
    <source>
        <dbReference type="ARBA" id="ARBA00010992"/>
    </source>
</evidence>
<dbReference type="GO" id="GO:0005351">
    <property type="term" value="F:carbohydrate:proton symporter activity"/>
    <property type="evidence" value="ECO:0007669"/>
    <property type="project" value="TreeGrafter"/>
</dbReference>
<dbReference type="EMBL" id="RSCE01000005">
    <property type="protein sequence ID" value="RSH82434.1"/>
    <property type="molecule type" value="Genomic_DNA"/>
</dbReference>
<evidence type="ECO:0000256" key="4">
    <source>
        <dbReference type="ARBA" id="ARBA00022692"/>
    </source>
</evidence>
<feature type="transmembrane region" description="Helical" evidence="9">
    <location>
        <begin position="307"/>
        <end position="328"/>
    </location>
</feature>
<evidence type="ECO:0000256" key="5">
    <source>
        <dbReference type="ARBA" id="ARBA00022989"/>
    </source>
</evidence>
<evidence type="ECO:0000256" key="3">
    <source>
        <dbReference type="ARBA" id="ARBA00022448"/>
    </source>
</evidence>
<evidence type="ECO:0000256" key="8">
    <source>
        <dbReference type="RuleBase" id="RU003346"/>
    </source>
</evidence>
<keyword evidence="12" id="KW-1185">Reference proteome</keyword>
<dbReference type="AlphaFoldDB" id="A0A427XU91"/>
<dbReference type="Gene3D" id="1.20.1250.20">
    <property type="entry name" value="MFS general substrate transporter like domains"/>
    <property type="match status" value="1"/>
</dbReference>
<feature type="transmembrane region" description="Helical" evidence="9">
    <location>
        <begin position="340"/>
        <end position="361"/>
    </location>
</feature>
<dbReference type="SUPFAM" id="SSF103473">
    <property type="entry name" value="MFS general substrate transporter"/>
    <property type="match status" value="1"/>
</dbReference>
<dbReference type="InterPro" id="IPR036259">
    <property type="entry name" value="MFS_trans_sf"/>
</dbReference>
<dbReference type="FunFam" id="1.20.1250.20:FF:000078">
    <property type="entry name" value="MFS maltose transporter, putative"/>
    <property type="match status" value="1"/>
</dbReference>
<dbReference type="InterPro" id="IPR005829">
    <property type="entry name" value="Sugar_transporter_CS"/>
</dbReference>
<dbReference type="PANTHER" id="PTHR48022:SF53">
    <property type="entry name" value="ALPHA-GLUCOSIDE TRANSPORTER, PUTATIVE (AFU_ORTHOLOGUE AFUA_3G01700)-RELATED"/>
    <property type="match status" value="1"/>
</dbReference>
<organism evidence="11 12">
    <name type="scientific">Apiotrichum porosum</name>
    <dbReference type="NCBI Taxonomy" id="105984"/>
    <lineage>
        <taxon>Eukaryota</taxon>
        <taxon>Fungi</taxon>
        <taxon>Dikarya</taxon>
        <taxon>Basidiomycota</taxon>
        <taxon>Agaricomycotina</taxon>
        <taxon>Tremellomycetes</taxon>
        <taxon>Trichosporonales</taxon>
        <taxon>Trichosporonaceae</taxon>
        <taxon>Apiotrichum</taxon>
    </lineage>
</organism>
<evidence type="ECO:0000256" key="6">
    <source>
        <dbReference type="ARBA" id="ARBA00023136"/>
    </source>
</evidence>
<gene>
    <name evidence="11" type="ORF">EHS24_007403</name>
</gene>
<dbReference type="InterPro" id="IPR020846">
    <property type="entry name" value="MFS_dom"/>
</dbReference>
<feature type="transmembrane region" description="Helical" evidence="9">
    <location>
        <begin position="437"/>
        <end position="455"/>
    </location>
</feature>
<sequence length="544" mass="60436">MKEEVVTTHFSADELHEDVDLIRRAQQADEADRKLTIKQALRKYPKAIAWSLFLSLALVMDGYDVVVINSFFGQSQFSQRFGDVGEGADKKISAKWQSGLSNSSVVGQILGLCANAYTQDRFGNRHTMMFFLVWMSCAIFVPFFATSLPMLAAGEVLCGIAWGTFQTLTTAYASEVVPTVVRPYVTAYVCMCWGLGITVSSAVIRGVANIQSDWAWRLPFAIQWVWPIPLFLGVYFAPESPWNQVRRGKLDDALKSIRRLGSKEESEDDFQGKLAYMVHTTNVERAETGGASFLECFKGTNWRRTEINIVIWSAQILSGNAILGYSVVFLEAAGFSEVQAFDINISLSVCYLVGGVVSWFLMARLGRATIYMAGLAGMLMCLFVIGGLGCISNPSNGVSIAIGVLMIIQTLWNMCGVGPVCYPIVAETPSGRLRYKTIVIGRIAYNVVGIISNTITPRMLSATSWNWGAKAGFFYAGTNLLCLTWCWFRLPETKDRTFGEIDLLFENHVPARKFKYTKVDQFSALNNDAVIHEKKDIEEHAEFA</sequence>
<dbReference type="GeneID" id="39591946"/>
<name>A0A427XU91_9TREE</name>
<dbReference type="InterPro" id="IPR003663">
    <property type="entry name" value="Sugar/inositol_transpt"/>
</dbReference>
<dbReference type="PROSITE" id="PS00217">
    <property type="entry name" value="SUGAR_TRANSPORT_2"/>
    <property type="match status" value="1"/>
</dbReference>
<comment type="similarity">
    <text evidence="2 8">Belongs to the major facilitator superfamily. Sugar transporter (TC 2.A.1.1) family.</text>
</comment>
<dbReference type="Pfam" id="PF00083">
    <property type="entry name" value="Sugar_tr"/>
    <property type="match status" value="1"/>
</dbReference>
<protein>
    <recommendedName>
        <fullName evidence="10">Major facilitator superfamily (MFS) profile domain-containing protein</fullName>
    </recommendedName>
</protein>
<evidence type="ECO:0000256" key="7">
    <source>
        <dbReference type="ARBA" id="ARBA00049119"/>
    </source>
</evidence>
<dbReference type="NCBIfam" id="TIGR00879">
    <property type="entry name" value="SP"/>
    <property type="match status" value="1"/>
</dbReference>
<keyword evidence="4 9" id="KW-0812">Transmembrane</keyword>
<feature type="domain" description="Major facilitator superfamily (MFS) profile" evidence="10">
    <location>
        <begin position="50"/>
        <end position="494"/>
    </location>
</feature>
<feature type="transmembrane region" description="Helical" evidence="9">
    <location>
        <begin position="467"/>
        <end position="488"/>
    </location>
</feature>
<dbReference type="InterPro" id="IPR050360">
    <property type="entry name" value="MFS_Sugar_Transporters"/>
</dbReference>